<dbReference type="SUPFAM" id="SSF52540">
    <property type="entry name" value="P-loop containing nucleoside triphosphate hydrolases"/>
    <property type="match status" value="1"/>
</dbReference>
<dbReference type="InterPro" id="IPR027417">
    <property type="entry name" value="P-loop_NTPase"/>
</dbReference>
<comment type="caution">
    <text evidence="2">The sequence shown here is derived from an EMBL/GenBank/DDBJ whole genome shotgun (WGS) entry which is preliminary data.</text>
</comment>
<evidence type="ECO:0000313" key="2">
    <source>
        <dbReference type="EMBL" id="PRQ03104.1"/>
    </source>
</evidence>
<organism evidence="2 3">
    <name type="scientific">Enhygromyxa salina</name>
    <dbReference type="NCBI Taxonomy" id="215803"/>
    <lineage>
        <taxon>Bacteria</taxon>
        <taxon>Pseudomonadati</taxon>
        <taxon>Myxococcota</taxon>
        <taxon>Polyangia</taxon>
        <taxon>Nannocystales</taxon>
        <taxon>Nannocystaceae</taxon>
        <taxon>Enhygromyxa</taxon>
    </lineage>
</organism>
<dbReference type="PANTHER" id="PTHR47545:SF1">
    <property type="entry name" value="MULTIFUNCTIONAL CCA PROTEIN"/>
    <property type="match status" value="1"/>
</dbReference>
<evidence type="ECO:0000256" key="1">
    <source>
        <dbReference type="ARBA" id="ARBA00022741"/>
    </source>
</evidence>
<evidence type="ECO:0000313" key="3">
    <source>
        <dbReference type="Proteomes" id="UP000238823"/>
    </source>
</evidence>
<dbReference type="Gene3D" id="3.40.50.300">
    <property type="entry name" value="P-loop containing nucleotide triphosphate hydrolases"/>
    <property type="match status" value="1"/>
</dbReference>
<dbReference type="SUPFAM" id="SSF109604">
    <property type="entry name" value="HD-domain/PDEase-like"/>
    <property type="match status" value="1"/>
</dbReference>
<dbReference type="InterPro" id="IPR050124">
    <property type="entry name" value="tRNA_CCA-adding_enzyme"/>
</dbReference>
<proteinExistence type="predicted"/>
<dbReference type="Pfam" id="PF13671">
    <property type="entry name" value="AAA_33"/>
    <property type="match status" value="1"/>
</dbReference>
<dbReference type="AlphaFoldDB" id="A0A2S9YDC2"/>
<evidence type="ECO:0008006" key="4">
    <source>
        <dbReference type="Google" id="ProtNLM"/>
    </source>
</evidence>
<gene>
    <name evidence="2" type="ORF">ENSA7_53750</name>
</gene>
<dbReference type="RefSeq" id="WP_106092260.1">
    <property type="nucleotide sequence ID" value="NZ_PVNL01000110.1"/>
</dbReference>
<dbReference type="EMBL" id="PVNL01000110">
    <property type="protein sequence ID" value="PRQ03104.1"/>
    <property type="molecule type" value="Genomic_DNA"/>
</dbReference>
<keyword evidence="1" id="KW-0547">Nucleotide-binding</keyword>
<accession>A0A2S9YDC2</accession>
<dbReference type="InterPro" id="IPR003607">
    <property type="entry name" value="HD/PDEase_dom"/>
</dbReference>
<name>A0A2S9YDC2_9BACT</name>
<dbReference type="Proteomes" id="UP000238823">
    <property type="component" value="Unassembled WGS sequence"/>
</dbReference>
<dbReference type="CDD" id="cd00077">
    <property type="entry name" value="HDc"/>
    <property type="match status" value="1"/>
</dbReference>
<reference evidence="2 3" key="1">
    <citation type="submission" date="2018-03" db="EMBL/GenBank/DDBJ databases">
        <title>Draft Genome Sequences of the Obligatory Marine Myxobacteria Enhygromyxa salina SWB007.</title>
        <authorList>
            <person name="Poehlein A."/>
            <person name="Moghaddam J.A."/>
            <person name="Harms H."/>
            <person name="Alanjari M."/>
            <person name="Koenig G.M."/>
            <person name="Daniel R."/>
            <person name="Schaeberle T.F."/>
        </authorList>
    </citation>
    <scope>NUCLEOTIDE SEQUENCE [LARGE SCALE GENOMIC DNA]</scope>
    <source>
        <strain evidence="2 3">SWB007</strain>
    </source>
</reference>
<dbReference type="GO" id="GO:0000166">
    <property type="term" value="F:nucleotide binding"/>
    <property type="evidence" value="ECO:0007669"/>
    <property type="project" value="UniProtKB-KW"/>
</dbReference>
<sequence length="449" mass="50367">MKASMNFMDFVATIEAGATPSIAAFVDALGADIPALTQLVDTPQDPGWHAEGDVFIHTGMVLDELYELLASRAAHIQGDRRTALILGAALHDIAKPATTREMEIQGVSRIAAPRHELQGRSYLVPRLMESVSQGLSYSIVESVLDLVGYHVTPKFLVVKGRDRGPYLRLAHSADPELLYWLELADMLGRRCVDQAQQVEHIEMFGLFAQEHGAWRRFGEDSPSWRGRFCEQLQAFSPATRDISYGQFLEDLCAGQITHIEEGLARSYRFREPFPELVLTVGPSGSGKSSWIERHLGDHTLISLDEIRAELGSRADQSQNGRVRQLANERLRVALRAKSKLVWDATNLRRDFRDAVTQLARNYGALVTIVSFPRSEREYASRNRDRAHPVPPAVLARQLDTMQWPETSEAHRWLVIGAQDEVLAYYGGLDRALPYGLRATPQTLREDSWS</sequence>
<protein>
    <recommendedName>
        <fullName evidence="4">HD domain-containing protein</fullName>
    </recommendedName>
</protein>
<dbReference type="PANTHER" id="PTHR47545">
    <property type="entry name" value="MULTIFUNCTIONAL CCA PROTEIN"/>
    <property type="match status" value="1"/>
</dbReference>
<dbReference type="OrthoDB" id="9805698at2"/>